<dbReference type="Gene3D" id="3.40.50.300">
    <property type="entry name" value="P-loop containing nucleotide triphosphate hydrolases"/>
    <property type="match status" value="1"/>
</dbReference>
<dbReference type="Pfam" id="PF13175">
    <property type="entry name" value="AAA_15"/>
    <property type="match status" value="1"/>
</dbReference>
<dbReference type="SUPFAM" id="SSF52540">
    <property type="entry name" value="P-loop containing nucleoside triphosphate hydrolases"/>
    <property type="match status" value="1"/>
</dbReference>
<dbReference type="InterPro" id="IPR027417">
    <property type="entry name" value="P-loop_NTPase"/>
</dbReference>
<dbReference type="AlphaFoldDB" id="A0ABD5UWI8"/>
<proteinExistence type="predicted"/>
<evidence type="ECO:0000313" key="3">
    <source>
        <dbReference type="Proteomes" id="UP001596296"/>
    </source>
</evidence>
<organism evidence="2 3">
    <name type="scientific">Halopenitus salinus</name>
    <dbReference type="NCBI Taxonomy" id="1198295"/>
    <lineage>
        <taxon>Archaea</taxon>
        <taxon>Methanobacteriati</taxon>
        <taxon>Methanobacteriota</taxon>
        <taxon>Stenosarchaea group</taxon>
        <taxon>Halobacteria</taxon>
        <taxon>Halobacteriales</taxon>
        <taxon>Haloferacaceae</taxon>
        <taxon>Halopenitus</taxon>
    </lineage>
</organism>
<keyword evidence="3" id="KW-1185">Reference proteome</keyword>
<gene>
    <name evidence="2" type="ORF">ACFQE9_14920</name>
</gene>
<dbReference type="Proteomes" id="UP001596296">
    <property type="component" value="Unassembled WGS sequence"/>
</dbReference>
<dbReference type="RefSeq" id="WP_379746504.1">
    <property type="nucleotide sequence ID" value="NZ_JBHSVN010000001.1"/>
</dbReference>
<feature type="domain" description="Endonuclease GajA/Old nuclease/RecF-like AAA" evidence="1">
    <location>
        <begin position="1"/>
        <end position="391"/>
    </location>
</feature>
<evidence type="ECO:0000259" key="1">
    <source>
        <dbReference type="Pfam" id="PF13175"/>
    </source>
</evidence>
<dbReference type="EMBL" id="JBHSXL010000015">
    <property type="protein sequence ID" value="MFC6893885.1"/>
    <property type="molecule type" value="Genomic_DNA"/>
</dbReference>
<dbReference type="PANTHER" id="PTHR43581:SF4">
    <property type="entry name" value="ATP_GTP PHOSPHATASE"/>
    <property type="match status" value="1"/>
</dbReference>
<protein>
    <submittedName>
        <fullName evidence="2">AAA family ATPase</fullName>
    </submittedName>
</protein>
<sequence length="646" mass="74090">MDLQALKVENFRSIEDSGWVSIDDLTCFIGKNESGKTAFMNAVEQINPRFGSPDYTPYKDYPRNKWPIYKRNHDAEPALIASAKFELEDEDIVEIESREYSGIIGDTEAIYKRYLDDSEEWELEIEEASLVQGLVPDRGLHDKTETKLLGSDSISELKANIRESTSDDDALEELENKISGEYLEGLQKRIGRNHLKAKVPSFHYIGEYSIMNDTVSINQLIKDKNNNNLDESDEVFMSLLSVANLDLQELRDNPDWRKIRTELQAASGRVTEDLLNYWTQNQNLRFSFDRNEAKQEGPSDYNSGKIVDVTVENSDGVEVGFDQRSQGFRWFFSSFCQFRDIRDSDEDLVLLLDEPGLHLHAKAQQDFLDFLDQELSAEHIVAYATHSPFMIDPRNLNRSKMVMADPEGQTNISDDVMATDEATRLPLQNVFEFDLVDTLLIRPQTLLVEGKSDHAYLYAISNILEKRGRTGLDKSWTVIPVGSGSNVPTFVSLFGANDLDLGVLLDGDSGYNQRKEDITSKGVMSDEHIRSTSDFVDQNYSDIEDLFSEDFYLELVNQTYQAELAQGPHPVGEIVASDFKNENPRVVKRLEKYFERQHINEGNFEHFAPAEYLQQNLERLREEIDPESLNNFEELFEDFNTYLEEF</sequence>
<dbReference type="InterPro" id="IPR041685">
    <property type="entry name" value="AAA_GajA/Old/RecF-like"/>
</dbReference>
<comment type="caution">
    <text evidence="2">The sequence shown here is derived from an EMBL/GenBank/DDBJ whole genome shotgun (WGS) entry which is preliminary data.</text>
</comment>
<name>A0ABD5UWI8_9EURY</name>
<accession>A0ABD5UWI8</accession>
<dbReference type="InterPro" id="IPR051396">
    <property type="entry name" value="Bact_Antivir_Def_Nuclease"/>
</dbReference>
<dbReference type="PANTHER" id="PTHR43581">
    <property type="entry name" value="ATP/GTP PHOSPHATASE"/>
    <property type="match status" value="1"/>
</dbReference>
<reference evidence="2 3" key="1">
    <citation type="journal article" date="2019" name="Int. J. Syst. Evol. Microbiol.">
        <title>The Global Catalogue of Microorganisms (GCM) 10K type strain sequencing project: providing services to taxonomists for standard genome sequencing and annotation.</title>
        <authorList>
            <consortium name="The Broad Institute Genomics Platform"/>
            <consortium name="The Broad Institute Genome Sequencing Center for Infectious Disease"/>
            <person name="Wu L."/>
            <person name="Ma J."/>
        </authorList>
    </citation>
    <scope>NUCLEOTIDE SEQUENCE [LARGE SCALE GENOMIC DNA]</scope>
    <source>
        <strain evidence="2 3">SKJ47</strain>
    </source>
</reference>
<evidence type="ECO:0000313" key="2">
    <source>
        <dbReference type="EMBL" id="MFC6893885.1"/>
    </source>
</evidence>